<sequence>MREEKTSTKVLHHLRYRPILLASLAQCSSASSHSPPPSFYPLSPTSSADTTLTKTTTLTAAATSIGHHVPRPPRASSSRTHTALATYTLVGDNSTTTSAVRATLPQRSNNANSNGAGTLISARWGWMGPRRRRDANAVTQKSWEAVGPGDDGQCMGWGRQIEARSREMLRGGSRGRKTLVPDGQARSECPPLLLFLFFL</sequence>
<dbReference type="AlphaFoldDB" id="A0A8H4QH85"/>
<name>A0A8H4QH85_9AGAR</name>
<accession>A0A8H4QH85</accession>
<organism evidence="1 2">
    <name type="scientific">Agrocybe pediades</name>
    <dbReference type="NCBI Taxonomy" id="84607"/>
    <lineage>
        <taxon>Eukaryota</taxon>
        <taxon>Fungi</taxon>
        <taxon>Dikarya</taxon>
        <taxon>Basidiomycota</taxon>
        <taxon>Agaricomycotina</taxon>
        <taxon>Agaricomycetes</taxon>
        <taxon>Agaricomycetidae</taxon>
        <taxon>Agaricales</taxon>
        <taxon>Agaricineae</taxon>
        <taxon>Strophariaceae</taxon>
        <taxon>Agrocybe</taxon>
    </lineage>
</organism>
<gene>
    <name evidence="1" type="ORF">D9613_007351</name>
</gene>
<reference evidence="1 2" key="1">
    <citation type="submission" date="2019-12" db="EMBL/GenBank/DDBJ databases">
        <authorList>
            <person name="Floudas D."/>
            <person name="Bentzer J."/>
            <person name="Ahren D."/>
            <person name="Johansson T."/>
            <person name="Persson P."/>
            <person name="Tunlid A."/>
        </authorList>
    </citation>
    <scope>NUCLEOTIDE SEQUENCE [LARGE SCALE GENOMIC DNA]</scope>
    <source>
        <strain evidence="1 2">CBS 102.39</strain>
    </source>
</reference>
<proteinExistence type="predicted"/>
<dbReference type="EMBL" id="JAACJL010000058">
    <property type="protein sequence ID" value="KAF4610735.1"/>
    <property type="molecule type" value="Genomic_DNA"/>
</dbReference>
<evidence type="ECO:0000313" key="1">
    <source>
        <dbReference type="EMBL" id="KAF4610735.1"/>
    </source>
</evidence>
<dbReference type="Proteomes" id="UP000521872">
    <property type="component" value="Unassembled WGS sequence"/>
</dbReference>
<evidence type="ECO:0000313" key="2">
    <source>
        <dbReference type="Proteomes" id="UP000521872"/>
    </source>
</evidence>
<comment type="caution">
    <text evidence="1">The sequence shown here is derived from an EMBL/GenBank/DDBJ whole genome shotgun (WGS) entry which is preliminary data.</text>
</comment>
<keyword evidence="2" id="KW-1185">Reference proteome</keyword>
<protein>
    <submittedName>
        <fullName evidence="1">Uncharacterized protein</fullName>
    </submittedName>
</protein>